<dbReference type="EMBL" id="OU896713">
    <property type="protein sequence ID" value="CAH1176240.1"/>
    <property type="molecule type" value="Genomic_DNA"/>
</dbReference>
<feature type="compositionally biased region" description="Polar residues" evidence="1">
    <location>
        <begin position="66"/>
        <end position="75"/>
    </location>
</feature>
<reference evidence="3" key="2">
    <citation type="submission" date="2022-10" db="EMBL/GenBank/DDBJ databases">
        <authorList>
            <consortium name="ENA_rothamsted_submissions"/>
            <consortium name="culmorum"/>
            <person name="King R."/>
        </authorList>
    </citation>
    <scope>NUCLEOTIDE SEQUENCE</scope>
</reference>
<dbReference type="OrthoDB" id="10261563at2759"/>
<evidence type="ECO:0000256" key="1">
    <source>
        <dbReference type="SAM" id="MobiDB-lite"/>
    </source>
</evidence>
<keyword evidence="4" id="KW-1185">Reference proteome</keyword>
<organism evidence="3 4">
    <name type="scientific">Phaedon cochleariae</name>
    <name type="common">Mustard beetle</name>
    <dbReference type="NCBI Taxonomy" id="80249"/>
    <lineage>
        <taxon>Eukaryota</taxon>
        <taxon>Metazoa</taxon>
        <taxon>Ecdysozoa</taxon>
        <taxon>Arthropoda</taxon>
        <taxon>Hexapoda</taxon>
        <taxon>Insecta</taxon>
        <taxon>Pterygota</taxon>
        <taxon>Neoptera</taxon>
        <taxon>Endopterygota</taxon>
        <taxon>Coleoptera</taxon>
        <taxon>Polyphaga</taxon>
        <taxon>Cucujiformia</taxon>
        <taxon>Chrysomeloidea</taxon>
        <taxon>Chrysomelidae</taxon>
        <taxon>Chrysomelinae</taxon>
        <taxon>Chrysomelini</taxon>
        <taxon>Phaedon</taxon>
    </lineage>
</organism>
<dbReference type="InterPro" id="IPR019327">
    <property type="entry name" value="WKF"/>
</dbReference>
<evidence type="ECO:0000313" key="4">
    <source>
        <dbReference type="Proteomes" id="UP001153737"/>
    </source>
</evidence>
<feature type="domain" description="WKF" evidence="2">
    <location>
        <begin position="141"/>
        <end position="202"/>
    </location>
</feature>
<proteinExistence type="predicted"/>
<dbReference type="AlphaFoldDB" id="A0A9P0DSG3"/>
<evidence type="ECO:0000313" key="3">
    <source>
        <dbReference type="EMBL" id="CAH1176240.1"/>
    </source>
</evidence>
<feature type="compositionally biased region" description="Low complexity" evidence="1">
    <location>
        <begin position="28"/>
        <end position="43"/>
    </location>
</feature>
<protein>
    <recommendedName>
        <fullName evidence="2">WKF domain-containing protein</fullName>
    </recommendedName>
</protein>
<evidence type="ECO:0000259" key="2">
    <source>
        <dbReference type="Pfam" id="PF10180"/>
    </source>
</evidence>
<reference evidence="3" key="1">
    <citation type="submission" date="2022-01" db="EMBL/GenBank/DDBJ databases">
        <authorList>
            <person name="King R."/>
        </authorList>
    </citation>
    <scope>NUCLEOTIDE SEQUENCE</scope>
</reference>
<sequence>MAGRKSKKNIITFDEECDGNKMSARTFSKQPKSTVPVSVPVKTIGENGEQSGDIPMKKRKKKQNIQDETNNSSTIHTDHETYQEQANSEHEVISEEHNNLDTEQKIKPKESIRERKRKKYAELLQTKKSKVDQDTQQLALNYLSKWKHAREEWKFEKLRQIWLSENLFNSMKLPDDMWLTAVEYFSASKGFIRKLIMREALKVIDTVETDNDNVDECQSIKLNRARDIIQYLKEV</sequence>
<feature type="region of interest" description="Disordered" evidence="1">
    <location>
        <begin position="22"/>
        <end position="112"/>
    </location>
</feature>
<dbReference type="PANTHER" id="PTHR22306:SF2">
    <property type="entry name" value="CHROMOSOME 7 OPEN READING FRAME 50"/>
    <property type="match status" value="1"/>
</dbReference>
<dbReference type="Pfam" id="PF10180">
    <property type="entry name" value="WKF"/>
    <property type="match status" value="1"/>
</dbReference>
<gene>
    <name evidence="3" type="ORF">PHAECO_LOCUS11108</name>
</gene>
<dbReference type="Proteomes" id="UP001153737">
    <property type="component" value="Chromosome 7"/>
</dbReference>
<dbReference type="PANTHER" id="PTHR22306">
    <property type="entry name" value="CHROMOSOME 7 OPEN READING FRAME 50"/>
    <property type="match status" value="1"/>
</dbReference>
<feature type="compositionally biased region" description="Basic and acidic residues" evidence="1">
    <location>
        <begin position="76"/>
        <end position="112"/>
    </location>
</feature>
<name>A0A9P0DSG3_PHACE</name>
<accession>A0A9P0DSG3</accession>